<protein>
    <submittedName>
        <fullName evidence="4">Uncharacterized protein</fullName>
    </submittedName>
</protein>
<dbReference type="EMBL" id="JARQZJ010000004">
    <property type="protein sequence ID" value="KAK9871032.1"/>
    <property type="molecule type" value="Genomic_DNA"/>
</dbReference>
<comment type="similarity">
    <text evidence="1">Belongs to the GMC oxidoreductase family.</text>
</comment>
<feature type="signal peptide" evidence="3">
    <location>
        <begin position="1"/>
        <end position="16"/>
    </location>
</feature>
<keyword evidence="2" id="KW-1133">Transmembrane helix</keyword>
<gene>
    <name evidence="4" type="ORF">WA026_009990</name>
</gene>
<name>A0AAW1TJD3_9CUCU</name>
<accession>A0AAW1TJD3</accession>
<comment type="caution">
    <text evidence="4">The sequence shown here is derived from an EMBL/GenBank/DDBJ whole genome shotgun (WGS) entry which is preliminary data.</text>
</comment>
<keyword evidence="2" id="KW-0472">Membrane</keyword>
<dbReference type="Gene3D" id="3.50.50.60">
    <property type="entry name" value="FAD/NAD(P)-binding domain"/>
    <property type="match status" value="1"/>
</dbReference>
<keyword evidence="2" id="KW-0812">Transmembrane</keyword>
<dbReference type="PANTHER" id="PTHR11552:SF158">
    <property type="entry name" value="GH23626P-RELATED"/>
    <property type="match status" value="1"/>
</dbReference>
<evidence type="ECO:0000256" key="1">
    <source>
        <dbReference type="ARBA" id="ARBA00010790"/>
    </source>
</evidence>
<evidence type="ECO:0000256" key="2">
    <source>
        <dbReference type="SAM" id="Phobius"/>
    </source>
</evidence>
<feature type="chain" id="PRO_5043923601" evidence="3">
    <location>
        <begin position="17"/>
        <end position="194"/>
    </location>
</feature>
<dbReference type="InterPro" id="IPR036188">
    <property type="entry name" value="FAD/NAD-bd_sf"/>
</dbReference>
<reference evidence="4 5" key="1">
    <citation type="submission" date="2023-03" db="EMBL/GenBank/DDBJ databases">
        <title>Genome insight into feeding habits of ladybird beetles.</title>
        <authorList>
            <person name="Li H.-S."/>
            <person name="Huang Y.-H."/>
            <person name="Pang H."/>
        </authorList>
    </citation>
    <scope>NUCLEOTIDE SEQUENCE [LARGE SCALE GENOMIC DNA]</scope>
    <source>
        <strain evidence="4">SYSU_2023b</strain>
        <tissue evidence="4">Whole body</tissue>
    </source>
</reference>
<dbReference type="GO" id="GO:0050660">
    <property type="term" value="F:flavin adenine dinucleotide binding"/>
    <property type="evidence" value="ECO:0007669"/>
    <property type="project" value="InterPro"/>
</dbReference>
<dbReference type="Gene3D" id="3.30.560.10">
    <property type="entry name" value="Glucose Oxidase, domain 3"/>
    <property type="match status" value="1"/>
</dbReference>
<organism evidence="4 5">
    <name type="scientific">Henosepilachna vigintioctopunctata</name>
    <dbReference type="NCBI Taxonomy" id="420089"/>
    <lineage>
        <taxon>Eukaryota</taxon>
        <taxon>Metazoa</taxon>
        <taxon>Ecdysozoa</taxon>
        <taxon>Arthropoda</taxon>
        <taxon>Hexapoda</taxon>
        <taxon>Insecta</taxon>
        <taxon>Pterygota</taxon>
        <taxon>Neoptera</taxon>
        <taxon>Endopterygota</taxon>
        <taxon>Coleoptera</taxon>
        <taxon>Polyphaga</taxon>
        <taxon>Cucujiformia</taxon>
        <taxon>Coccinelloidea</taxon>
        <taxon>Coccinellidae</taxon>
        <taxon>Epilachninae</taxon>
        <taxon>Epilachnini</taxon>
        <taxon>Henosepilachna</taxon>
    </lineage>
</organism>
<dbReference type="PANTHER" id="PTHR11552">
    <property type="entry name" value="GLUCOSE-METHANOL-CHOLINE GMC OXIDOREDUCTASE"/>
    <property type="match status" value="1"/>
</dbReference>
<keyword evidence="3" id="KW-0732">Signal</keyword>
<evidence type="ECO:0000313" key="4">
    <source>
        <dbReference type="EMBL" id="KAK9871032.1"/>
    </source>
</evidence>
<evidence type="ECO:0000256" key="3">
    <source>
        <dbReference type="SAM" id="SignalP"/>
    </source>
</evidence>
<sequence>METLTVLLVVIHLVTCRKTPNDLKVEYFVKTINNALEEAEEYQPRKNNSDLLATDENASPIGLTKGFTFIFYCVYVHFVTIFVAKYPIYMEFWRIRFHSSWFGSSGSAFAAKMSEIAEFKILLLEAGDFDDDLTKIPYLSTLFQKSDRNWGYFSSPQKNACFGKIHSVCRYVRNRDICVALLQTSYFVCSTAIT</sequence>
<dbReference type="Proteomes" id="UP001431783">
    <property type="component" value="Unassembled WGS sequence"/>
</dbReference>
<dbReference type="InterPro" id="IPR012132">
    <property type="entry name" value="GMC_OxRdtase"/>
</dbReference>
<proteinExistence type="inferred from homology"/>
<evidence type="ECO:0000313" key="5">
    <source>
        <dbReference type="Proteomes" id="UP001431783"/>
    </source>
</evidence>
<dbReference type="AlphaFoldDB" id="A0AAW1TJD3"/>
<dbReference type="GO" id="GO:0016491">
    <property type="term" value="F:oxidoreductase activity"/>
    <property type="evidence" value="ECO:0007669"/>
    <property type="project" value="TreeGrafter"/>
</dbReference>
<keyword evidence="5" id="KW-1185">Reference proteome</keyword>
<feature type="transmembrane region" description="Helical" evidence="2">
    <location>
        <begin position="69"/>
        <end position="88"/>
    </location>
</feature>